<dbReference type="GeneID" id="64018175"/>
<dbReference type="RefSeq" id="WP_003063448.1">
    <property type="nucleotide sequence ID" value="NZ_PKIB01000008.1"/>
</dbReference>
<dbReference type="InterPro" id="IPR036390">
    <property type="entry name" value="WH_DNA-bd_sf"/>
</dbReference>
<keyword evidence="3" id="KW-0804">Transcription</keyword>
<dbReference type="Gene3D" id="1.10.10.10">
    <property type="entry name" value="Winged helix-like DNA-binding domain superfamily/Winged helix DNA-binding domain"/>
    <property type="match status" value="1"/>
</dbReference>
<evidence type="ECO:0000256" key="3">
    <source>
        <dbReference type="ARBA" id="ARBA00023163"/>
    </source>
</evidence>
<sequence>MVKKEPKYRMIQKELQEEIISDNYICGDRFYSEAELCTRYQVSSITVIRALKELEKAGYITRKQGVGTFVSQPRKEKIVKFSNIEDSSTKQDVINVLSIEKGNDPYYLNKLNLHKSEYYYKITRIKYNDSTPYIYHQAYIPHDYILDSHVPLEKFNSIYRRFRHDFNIYLSEALFRETTEVIFPAPETIASQLELPDKEPVIYQLKTMKHPKNGRILEYSETYKHWHFFKTEITHQNF</sequence>
<dbReference type="PROSITE" id="PS50949">
    <property type="entry name" value="HTH_GNTR"/>
    <property type="match status" value="1"/>
</dbReference>
<dbReference type="InterPro" id="IPR011663">
    <property type="entry name" value="UTRA"/>
</dbReference>
<dbReference type="InterPro" id="IPR050679">
    <property type="entry name" value="Bact_HTH_transcr_reg"/>
</dbReference>
<dbReference type="AlphaFoldDB" id="A0A2I1YF00"/>
<dbReference type="CDD" id="cd07377">
    <property type="entry name" value="WHTH_GntR"/>
    <property type="match status" value="1"/>
</dbReference>
<evidence type="ECO:0000256" key="1">
    <source>
        <dbReference type="ARBA" id="ARBA00023015"/>
    </source>
</evidence>
<dbReference type="Pfam" id="PF00392">
    <property type="entry name" value="GntR"/>
    <property type="match status" value="1"/>
</dbReference>
<name>A0A2I1YF00_STRMC</name>
<gene>
    <name evidence="5" type="ORF">CYK21_08925</name>
</gene>
<proteinExistence type="predicted"/>
<dbReference type="InterPro" id="IPR036388">
    <property type="entry name" value="WH-like_DNA-bd_sf"/>
</dbReference>
<dbReference type="PANTHER" id="PTHR44846:SF17">
    <property type="entry name" value="GNTR-FAMILY TRANSCRIPTIONAL REGULATOR"/>
    <property type="match status" value="1"/>
</dbReference>
<dbReference type="Proteomes" id="UP000235073">
    <property type="component" value="Unassembled WGS sequence"/>
</dbReference>
<dbReference type="GO" id="GO:0003677">
    <property type="term" value="F:DNA binding"/>
    <property type="evidence" value="ECO:0007669"/>
    <property type="project" value="UniProtKB-KW"/>
</dbReference>
<comment type="caution">
    <text evidence="5">The sequence shown here is derived from an EMBL/GenBank/DDBJ whole genome shotgun (WGS) entry which is preliminary data.</text>
</comment>
<reference evidence="5 6" key="1">
    <citation type="submission" date="2017-12" db="EMBL/GenBank/DDBJ databases">
        <title>Phylogenetic diversity of female urinary microbiome.</title>
        <authorList>
            <person name="Thomas-White K."/>
            <person name="Wolfe A.J."/>
        </authorList>
    </citation>
    <scope>NUCLEOTIDE SEQUENCE [LARGE SCALE GENOMIC DNA]</scope>
    <source>
        <strain evidence="5 6">UMB0733</strain>
    </source>
</reference>
<protein>
    <submittedName>
        <fullName evidence="5">GntR family transcriptional regulator</fullName>
    </submittedName>
</protein>
<dbReference type="PANTHER" id="PTHR44846">
    <property type="entry name" value="MANNOSYL-D-GLYCERATE TRANSPORT/METABOLISM SYSTEM REPRESSOR MNGR-RELATED"/>
    <property type="match status" value="1"/>
</dbReference>
<dbReference type="Pfam" id="PF07702">
    <property type="entry name" value="UTRA"/>
    <property type="match status" value="1"/>
</dbReference>
<evidence type="ECO:0000259" key="4">
    <source>
        <dbReference type="PROSITE" id="PS50949"/>
    </source>
</evidence>
<organism evidence="5 6">
    <name type="scientific">Streptococcus macedonicus</name>
    <name type="common">Streptococcus gallolyticus macedonicus</name>
    <dbReference type="NCBI Taxonomy" id="59310"/>
    <lineage>
        <taxon>Bacteria</taxon>
        <taxon>Bacillati</taxon>
        <taxon>Bacillota</taxon>
        <taxon>Bacilli</taxon>
        <taxon>Lactobacillales</taxon>
        <taxon>Streptococcaceae</taxon>
        <taxon>Streptococcus</taxon>
    </lineage>
</organism>
<dbReference type="GO" id="GO:0003700">
    <property type="term" value="F:DNA-binding transcription factor activity"/>
    <property type="evidence" value="ECO:0007669"/>
    <property type="project" value="InterPro"/>
</dbReference>
<accession>A0A2I1YF00</accession>
<feature type="domain" description="HTH gntR-type" evidence="4">
    <location>
        <begin position="5"/>
        <end position="73"/>
    </location>
</feature>
<dbReference type="SUPFAM" id="SSF64288">
    <property type="entry name" value="Chorismate lyase-like"/>
    <property type="match status" value="1"/>
</dbReference>
<dbReference type="InterPro" id="IPR000524">
    <property type="entry name" value="Tscrpt_reg_HTH_GntR"/>
</dbReference>
<dbReference type="GO" id="GO:0045892">
    <property type="term" value="P:negative regulation of DNA-templated transcription"/>
    <property type="evidence" value="ECO:0007669"/>
    <property type="project" value="TreeGrafter"/>
</dbReference>
<dbReference type="Gene3D" id="3.40.1410.10">
    <property type="entry name" value="Chorismate lyase-like"/>
    <property type="match status" value="1"/>
</dbReference>
<keyword evidence="2" id="KW-0238">DNA-binding</keyword>
<dbReference type="InterPro" id="IPR028978">
    <property type="entry name" value="Chorismate_lyase_/UTRA_dom_sf"/>
</dbReference>
<keyword evidence="1" id="KW-0805">Transcription regulation</keyword>
<dbReference type="SMART" id="SM00345">
    <property type="entry name" value="HTH_GNTR"/>
    <property type="match status" value="1"/>
</dbReference>
<dbReference type="SUPFAM" id="SSF46785">
    <property type="entry name" value="Winged helix' DNA-binding domain"/>
    <property type="match status" value="1"/>
</dbReference>
<evidence type="ECO:0000313" key="6">
    <source>
        <dbReference type="Proteomes" id="UP000235073"/>
    </source>
</evidence>
<evidence type="ECO:0000313" key="5">
    <source>
        <dbReference type="EMBL" id="PLA53470.1"/>
    </source>
</evidence>
<dbReference type="SMART" id="SM00866">
    <property type="entry name" value="UTRA"/>
    <property type="match status" value="1"/>
</dbReference>
<dbReference type="EMBL" id="PKIB01000008">
    <property type="protein sequence ID" value="PLA53470.1"/>
    <property type="molecule type" value="Genomic_DNA"/>
</dbReference>
<evidence type="ECO:0000256" key="2">
    <source>
        <dbReference type="ARBA" id="ARBA00023125"/>
    </source>
</evidence>